<dbReference type="GO" id="GO:0160148">
    <property type="term" value="F:tRNA pseudouridine(55) synthase activity"/>
    <property type="evidence" value="ECO:0007669"/>
    <property type="project" value="UniProtKB-EC"/>
</dbReference>
<evidence type="ECO:0000256" key="5">
    <source>
        <dbReference type="HAMAP-Rule" id="MF_01080"/>
    </source>
</evidence>
<comment type="function">
    <text evidence="5">Responsible for synthesis of pseudouridine from uracil-55 in the psi GC loop of transfer RNAs.</text>
</comment>
<dbReference type="GO" id="GO:0003723">
    <property type="term" value="F:RNA binding"/>
    <property type="evidence" value="ECO:0007669"/>
    <property type="project" value="InterPro"/>
</dbReference>
<dbReference type="GO" id="GO:0031119">
    <property type="term" value="P:tRNA pseudouridine synthesis"/>
    <property type="evidence" value="ECO:0007669"/>
    <property type="project" value="UniProtKB-UniRule"/>
</dbReference>
<dbReference type="PANTHER" id="PTHR13767:SF2">
    <property type="entry name" value="PSEUDOURIDYLATE SYNTHASE TRUB1"/>
    <property type="match status" value="1"/>
</dbReference>
<keyword evidence="4 5" id="KW-0413">Isomerase</keyword>
<feature type="domain" description="tRNA pseudouridylate synthase B C-terminal" evidence="7">
    <location>
        <begin position="183"/>
        <end position="237"/>
    </location>
</feature>
<dbReference type="InterPro" id="IPR020103">
    <property type="entry name" value="PsdUridine_synth_cat_dom_sf"/>
</dbReference>
<dbReference type="Proteomes" id="UP000824124">
    <property type="component" value="Unassembled WGS sequence"/>
</dbReference>
<evidence type="ECO:0000259" key="7">
    <source>
        <dbReference type="Pfam" id="PF16198"/>
    </source>
</evidence>
<name>A0A9D1HKD2_9FIRM</name>
<dbReference type="Gene3D" id="3.30.2350.10">
    <property type="entry name" value="Pseudouridine synthase"/>
    <property type="match status" value="1"/>
</dbReference>
<evidence type="ECO:0000256" key="3">
    <source>
        <dbReference type="ARBA" id="ARBA00022694"/>
    </source>
</evidence>
<evidence type="ECO:0000313" key="8">
    <source>
        <dbReference type="EMBL" id="HIU10699.1"/>
    </source>
</evidence>
<dbReference type="EMBL" id="DVMH01000028">
    <property type="protein sequence ID" value="HIU10699.1"/>
    <property type="molecule type" value="Genomic_DNA"/>
</dbReference>
<evidence type="ECO:0000259" key="6">
    <source>
        <dbReference type="Pfam" id="PF01509"/>
    </source>
</evidence>
<protein>
    <recommendedName>
        <fullName evidence="5">tRNA pseudouridine synthase B</fullName>
        <ecNumber evidence="5">5.4.99.25</ecNumber>
    </recommendedName>
    <alternativeName>
        <fullName evidence="5">tRNA pseudouridine(55) synthase</fullName>
        <shortName evidence="5">Psi55 synthase</shortName>
    </alternativeName>
    <alternativeName>
        <fullName evidence="5">tRNA pseudouridylate synthase</fullName>
    </alternativeName>
    <alternativeName>
        <fullName evidence="5">tRNA-uridine isomerase</fullName>
    </alternativeName>
</protein>
<keyword evidence="3 5" id="KW-0819">tRNA processing</keyword>
<sequence>MTEQIVAPSGFLNIYKPAGYTSHDVVAVLRRHLPRGTKVGHTGTLDPQATGVLPICVGKATRLAEYFTALPKTYLGELMLGASTDTYDRWGNIVAESDPDKLTAVSEDDFLAVLPEFCGVIEQVPPMVSAVKMGGKKLYQLARAGVEIERPPRRVQIFSLVVEQLALPRAVLRVNCSSGTYIRSLFHDIGARLGVGAYLSALERLAVGVFTAENALPLAEAEAMLAHGDYSVLLPLDMGISHLPRIDLADERDYHSALCGRDVVLGLSEPEAAACRVYYQGRLLGIGETCYEAQSCACNEMLLLHMDKVLAGTK</sequence>
<comment type="similarity">
    <text evidence="2 5">Belongs to the pseudouridine synthase TruB family. Type 1 subfamily.</text>
</comment>
<evidence type="ECO:0000256" key="2">
    <source>
        <dbReference type="ARBA" id="ARBA00005642"/>
    </source>
</evidence>
<gene>
    <name evidence="5 8" type="primary">truB</name>
    <name evidence="8" type="ORF">IAB00_05610</name>
</gene>
<dbReference type="AlphaFoldDB" id="A0A9D1HKD2"/>
<dbReference type="CDD" id="cd02573">
    <property type="entry name" value="PseudoU_synth_EcTruB"/>
    <property type="match status" value="1"/>
</dbReference>
<dbReference type="InterPro" id="IPR002501">
    <property type="entry name" value="PsdUridine_synth_N"/>
</dbReference>
<reference evidence="8" key="1">
    <citation type="submission" date="2020-10" db="EMBL/GenBank/DDBJ databases">
        <authorList>
            <person name="Gilroy R."/>
        </authorList>
    </citation>
    <scope>NUCLEOTIDE SEQUENCE</scope>
    <source>
        <strain evidence="8">2830</strain>
    </source>
</reference>
<feature type="active site" description="Nucleophile" evidence="5">
    <location>
        <position position="46"/>
    </location>
</feature>
<comment type="caution">
    <text evidence="8">The sequence shown here is derived from an EMBL/GenBank/DDBJ whole genome shotgun (WGS) entry which is preliminary data.</text>
</comment>
<dbReference type="Pfam" id="PF01509">
    <property type="entry name" value="TruB_N"/>
    <property type="match status" value="1"/>
</dbReference>
<evidence type="ECO:0000313" key="9">
    <source>
        <dbReference type="Proteomes" id="UP000824124"/>
    </source>
</evidence>
<feature type="domain" description="Pseudouridine synthase II N-terminal" evidence="6">
    <location>
        <begin position="35"/>
        <end position="182"/>
    </location>
</feature>
<dbReference type="SUPFAM" id="SSF55120">
    <property type="entry name" value="Pseudouridine synthase"/>
    <property type="match status" value="1"/>
</dbReference>
<evidence type="ECO:0000256" key="1">
    <source>
        <dbReference type="ARBA" id="ARBA00000385"/>
    </source>
</evidence>
<dbReference type="GO" id="GO:1990481">
    <property type="term" value="P:mRNA pseudouridine synthesis"/>
    <property type="evidence" value="ECO:0007669"/>
    <property type="project" value="TreeGrafter"/>
</dbReference>
<dbReference type="EC" id="5.4.99.25" evidence="5"/>
<proteinExistence type="inferred from homology"/>
<dbReference type="Pfam" id="PF16198">
    <property type="entry name" value="TruB_C_2"/>
    <property type="match status" value="1"/>
</dbReference>
<dbReference type="HAMAP" id="MF_01080">
    <property type="entry name" value="TruB_bact"/>
    <property type="match status" value="1"/>
</dbReference>
<dbReference type="InterPro" id="IPR032819">
    <property type="entry name" value="TruB_C"/>
</dbReference>
<evidence type="ECO:0000256" key="4">
    <source>
        <dbReference type="ARBA" id="ARBA00023235"/>
    </source>
</evidence>
<dbReference type="PANTHER" id="PTHR13767">
    <property type="entry name" value="TRNA-PSEUDOURIDINE SYNTHASE"/>
    <property type="match status" value="1"/>
</dbReference>
<organism evidence="8 9">
    <name type="scientific">Candidatus Avidehalobacter gallistercoris</name>
    <dbReference type="NCBI Taxonomy" id="2840694"/>
    <lineage>
        <taxon>Bacteria</taxon>
        <taxon>Bacillati</taxon>
        <taxon>Bacillota</taxon>
        <taxon>Clostridia</taxon>
        <taxon>Eubacteriales</taxon>
        <taxon>Peptococcaceae</taxon>
        <taxon>Peptococcaceae incertae sedis</taxon>
        <taxon>Candidatus Avidehalobacter</taxon>
    </lineage>
</organism>
<dbReference type="NCBIfam" id="TIGR00431">
    <property type="entry name" value="TruB"/>
    <property type="match status" value="1"/>
</dbReference>
<accession>A0A9D1HKD2</accession>
<dbReference type="InterPro" id="IPR014780">
    <property type="entry name" value="tRNA_psdUridine_synth_TruB"/>
</dbReference>
<comment type="catalytic activity">
    <reaction evidence="1 5">
        <text>uridine(55) in tRNA = pseudouridine(55) in tRNA</text>
        <dbReference type="Rhea" id="RHEA:42532"/>
        <dbReference type="Rhea" id="RHEA-COMP:10101"/>
        <dbReference type="Rhea" id="RHEA-COMP:10102"/>
        <dbReference type="ChEBI" id="CHEBI:65314"/>
        <dbReference type="ChEBI" id="CHEBI:65315"/>
        <dbReference type="EC" id="5.4.99.25"/>
    </reaction>
</comment>
<reference evidence="8" key="2">
    <citation type="journal article" date="2021" name="PeerJ">
        <title>Extensive microbial diversity within the chicken gut microbiome revealed by metagenomics and culture.</title>
        <authorList>
            <person name="Gilroy R."/>
            <person name="Ravi A."/>
            <person name="Getino M."/>
            <person name="Pursley I."/>
            <person name="Horton D.L."/>
            <person name="Alikhan N.F."/>
            <person name="Baker D."/>
            <person name="Gharbi K."/>
            <person name="Hall N."/>
            <person name="Watson M."/>
            <person name="Adriaenssens E.M."/>
            <person name="Foster-Nyarko E."/>
            <person name="Jarju S."/>
            <person name="Secka A."/>
            <person name="Antonio M."/>
            <person name="Oren A."/>
            <person name="Chaudhuri R.R."/>
            <person name="La Ragione R."/>
            <person name="Hildebrand F."/>
            <person name="Pallen M.J."/>
        </authorList>
    </citation>
    <scope>NUCLEOTIDE SEQUENCE</scope>
    <source>
        <strain evidence="8">2830</strain>
    </source>
</reference>